<feature type="transmembrane region" description="Helical" evidence="1">
    <location>
        <begin position="55"/>
        <end position="77"/>
    </location>
</feature>
<evidence type="ECO:0000256" key="1">
    <source>
        <dbReference type="SAM" id="Phobius"/>
    </source>
</evidence>
<feature type="transmembrane region" description="Helical" evidence="1">
    <location>
        <begin position="83"/>
        <end position="102"/>
    </location>
</feature>
<comment type="caution">
    <text evidence="2">The sequence shown here is derived from an EMBL/GenBank/DDBJ whole genome shotgun (WGS) entry which is preliminary data.</text>
</comment>
<dbReference type="RefSeq" id="WP_284312379.1">
    <property type="nucleotide sequence ID" value="NZ_BSPC01000023.1"/>
</dbReference>
<evidence type="ECO:0000313" key="2">
    <source>
        <dbReference type="EMBL" id="GLS19444.1"/>
    </source>
</evidence>
<name>A0ABQ6CI47_9HYPH</name>
<feature type="transmembrane region" description="Helical" evidence="1">
    <location>
        <begin position="6"/>
        <end position="25"/>
    </location>
</feature>
<protein>
    <submittedName>
        <fullName evidence="2">Uncharacterized protein</fullName>
    </submittedName>
</protein>
<keyword evidence="3" id="KW-1185">Reference proteome</keyword>
<feature type="transmembrane region" description="Helical" evidence="1">
    <location>
        <begin position="114"/>
        <end position="133"/>
    </location>
</feature>
<reference evidence="3" key="1">
    <citation type="journal article" date="2019" name="Int. J. Syst. Evol. Microbiol.">
        <title>The Global Catalogue of Microorganisms (GCM) 10K type strain sequencing project: providing services to taxonomists for standard genome sequencing and annotation.</title>
        <authorList>
            <consortium name="The Broad Institute Genomics Platform"/>
            <consortium name="The Broad Institute Genome Sequencing Center for Infectious Disease"/>
            <person name="Wu L."/>
            <person name="Ma J."/>
        </authorList>
    </citation>
    <scope>NUCLEOTIDE SEQUENCE [LARGE SCALE GENOMIC DNA]</scope>
    <source>
        <strain evidence="3">NBRC 101365</strain>
    </source>
</reference>
<evidence type="ECO:0000313" key="3">
    <source>
        <dbReference type="Proteomes" id="UP001156882"/>
    </source>
</evidence>
<keyword evidence="1" id="KW-1133">Transmembrane helix</keyword>
<dbReference type="Proteomes" id="UP001156882">
    <property type="component" value="Unassembled WGS sequence"/>
</dbReference>
<sequence>MTLKRLLLLPLQIVVGFIVIIDELARPLYRPLIRRFAELHVVEVAEAQVARLPRFVILVLLLVPLAIAEPLKIYGLLLIGETHITRGLLILVFAYLASFLLIERIYEAGKPKLMTIGWFAWLINFIAWIRSSILNWLKGTPVWGVVTATKDLVARAVASIRTAR</sequence>
<organism evidence="2 3">
    <name type="scientific">Labrys miyagiensis</name>
    <dbReference type="NCBI Taxonomy" id="346912"/>
    <lineage>
        <taxon>Bacteria</taxon>
        <taxon>Pseudomonadati</taxon>
        <taxon>Pseudomonadota</taxon>
        <taxon>Alphaproteobacteria</taxon>
        <taxon>Hyphomicrobiales</taxon>
        <taxon>Xanthobacteraceae</taxon>
        <taxon>Labrys</taxon>
    </lineage>
</organism>
<gene>
    <name evidence="2" type="ORF">GCM10007874_24610</name>
</gene>
<keyword evidence="1" id="KW-0812">Transmembrane</keyword>
<dbReference type="EMBL" id="BSPC01000023">
    <property type="protein sequence ID" value="GLS19444.1"/>
    <property type="molecule type" value="Genomic_DNA"/>
</dbReference>
<keyword evidence="1" id="KW-0472">Membrane</keyword>
<accession>A0ABQ6CI47</accession>
<proteinExistence type="predicted"/>